<dbReference type="GO" id="GO:0016020">
    <property type="term" value="C:membrane"/>
    <property type="evidence" value="ECO:0007669"/>
    <property type="project" value="UniProtKB-SubCell"/>
</dbReference>
<keyword evidence="3 8" id="KW-0812">Transmembrane</keyword>
<evidence type="ECO:0000256" key="8">
    <source>
        <dbReference type="SAM" id="Phobius"/>
    </source>
</evidence>
<dbReference type="PANTHER" id="PTHR13002:SF1">
    <property type="entry name" value="COMPLEX I ASSEMBLY FACTOR TIMMDC1, MITOCHONDRIAL"/>
    <property type="match status" value="1"/>
</dbReference>
<feature type="transmembrane region" description="Helical" evidence="8">
    <location>
        <begin position="165"/>
        <end position="187"/>
    </location>
</feature>
<comment type="subcellular location">
    <subcellularLocation>
        <location evidence="1">Membrane</location>
        <topology evidence="1">Multi-pass membrane protein</topology>
    </subcellularLocation>
</comment>
<feature type="chain" id="PRO_5040442223" description="Complex I assembly factor TIMMDC1, mitochondrial" evidence="9">
    <location>
        <begin position="25"/>
        <end position="240"/>
    </location>
</feature>
<dbReference type="Proteomes" id="UP001152798">
    <property type="component" value="Chromosome 4"/>
</dbReference>
<keyword evidence="9" id="KW-0732">Signal</keyword>
<dbReference type="EMBL" id="OV725080">
    <property type="protein sequence ID" value="CAH1400841.1"/>
    <property type="molecule type" value="Genomic_DNA"/>
</dbReference>
<sequence length="240" mass="27416">MLRHCWRSGRLLCAAVVVPDTIQAVSKDKSGWDRLKNVFTIDEYGEFTPELSNIYQTTIFAAFAGGCYGGIVFSRKAYLDFIERNEATKFKHHFEAKRELQNYVTVSFAKGAFKWSWRVCLFTGLYISFVTALHAYRGEPSIFNYIIGGLVSGAIYRINYGLRGVIVGGTVGSMIGLAGGCLTLNLLRLTGHTFDDIYQIQEEQLRNRKRNMKQVEEKSYQDETHRKMLEVHDRIVKDTQ</sequence>
<reference evidence="10" key="1">
    <citation type="submission" date="2022-01" db="EMBL/GenBank/DDBJ databases">
        <authorList>
            <person name="King R."/>
        </authorList>
    </citation>
    <scope>NUCLEOTIDE SEQUENCE</scope>
</reference>
<evidence type="ECO:0000256" key="5">
    <source>
        <dbReference type="ARBA" id="ARBA00023136"/>
    </source>
</evidence>
<dbReference type="GO" id="GO:0005739">
    <property type="term" value="C:mitochondrion"/>
    <property type="evidence" value="ECO:0007669"/>
    <property type="project" value="TreeGrafter"/>
</dbReference>
<evidence type="ECO:0000256" key="3">
    <source>
        <dbReference type="ARBA" id="ARBA00022692"/>
    </source>
</evidence>
<feature type="transmembrane region" description="Helical" evidence="8">
    <location>
        <begin position="115"/>
        <end position="136"/>
    </location>
</feature>
<evidence type="ECO:0000313" key="11">
    <source>
        <dbReference type="Proteomes" id="UP001152798"/>
    </source>
</evidence>
<dbReference type="InterPro" id="IPR055299">
    <property type="entry name" value="TIMMDC1"/>
</dbReference>
<evidence type="ECO:0000256" key="4">
    <source>
        <dbReference type="ARBA" id="ARBA00022989"/>
    </source>
</evidence>
<evidence type="ECO:0000256" key="1">
    <source>
        <dbReference type="ARBA" id="ARBA00004141"/>
    </source>
</evidence>
<organism evidence="10 11">
    <name type="scientific">Nezara viridula</name>
    <name type="common">Southern green stink bug</name>
    <name type="synonym">Cimex viridulus</name>
    <dbReference type="NCBI Taxonomy" id="85310"/>
    <lineage>
        <taxon>Eukaryota</taxon>
        <taxon>Metazoa</taxon>
        <taxon>Ecdysozoa</taxon>
        <taxon>Arthropoda</taxon>
        <taxon>Hexapoda</taxon>
        <taxon>Insecta</taxon>
        <taxon>Pterygota</taxon>
        <taxon>Neoptera</taxon>
        <taxon>Paraneoptera</taxon>
        <taxon>Hemiptera</taxon>
        <taxon>Heteroptera</taxon>
        <taxon>Panheteroptera</taxon>
        <taxon>Pentatomomorpha</taxon>
        <taxon>Pentatomoidea</taxon>
        <taxon>Pentatomidae</taxon>
        <taxon>Pentatominae</taxon>
        <taxon>Nezara</taxon>
    </lineage>
</organism>
<keyword evidence="5 8" id="KW-0472">Membrane</keyword>
<keyword evidence="4 8" id="KW-1133">Transmembrane helix</keyword>
<feature type="transmembrane region" description="Helical" evidence="8">
    <location>
        <begin position="54"/>
        <end position="74"/>
    </location>
</feature>
<protein>
    <recommendedName>
        <fullName evidence="6">Complex I assembly factor TIMMDC1, mitochondrial</fullName>
    </recommendedName>
    <alternativeName>
        <fullName evidence="7">Translocase of inner mitochondrial membrane domain-containing protein 1</fullName>
    </alternativeName>
</protein>
<evidence type="ECO:0000256" key="6">
    <source>
        <dbReference type="ARBA" id="ARBA00040778"/>
    </source>
</evidence>
<evidence type="ECO:0000313" key="10">
    <source>
        <dbReference type="EMBL" id="CAH1400841.1"/>
    </source>
</evidence>
<dbReference type="AlphaFoldDB" id="A0A9P0MRU6"/>
<accession>A0A9P0MRU6</accession>
<feature type="signal peptide" evidence="9">
    <location>
        <begin position="1"/>
        <end position="24"/>
    </location>
</feature>
<name>A0A9P0MRU6_NEZVI</name>
<dbReference type="PANTHER" id="PTHR13002">
    <property type="entry name" value="C3ORF1 PROTEIN-RELATED"/>
    <property type="match status" value="1"/>
</dbReference>
<gene>
    <name evidence="10" type="ORF">NEZAVI_LOCUS9995</name>
</gene>
<evidence type="ECO:0000256" key="7">
    <source>
        <dbReference type="ARBA" id="ARBA00041344"/>
    </source>
</evidence>
<feature type="transmembrane region" description="Helical" evidence="8">
    <location>
        <begin position="142"/>
        <end position="158"/>
    </location>
</feature>
<dbReference type="GO" id="GO:0032981">
    <property type="term" value="P:mitochondrial respiratory chain complex I assembly"/>
    <property type="evidence" value="ECO:0007669"/>
    <property type="project" value="InterPro"/>
</dbReference>
<dbReference type="Pfam" id="PF02466">
    <property type="entry name" value="Tim17"/>
    <property type="match status" value="1"/>
</dbReference>
<keyword evidence="11" id="KW-1185">Reference proteome</keyword>
<proteinExistence type="inferred from homology"/>
<evidence type="ECO:0000256" key="9">
    <source>
        <dbReference type="SAM" id="SignalP"/>
    </source>
</evidence>
<comment type="similarity">
    <text evidence="2">Belongs to the Tim17/Tim22/Tim23 family.</text>
</comment>
<evidence type="ECO:0000256" key="2">
    <source>
        <dbReference type="ARBA" id="ARBA00008444"/>
    </source>
</evidence>
<dbReference type="OrthoDB" id="5826189at2759"/>